<dbReference type="AlphaFoldDB" id="A0A1I4H3T8"/>
<dbReference type="InterPro" id="IPR042075">
    <property type="entry name" value="KorB_DNA-db"/>
</dbReference>
<name>A0A1I4H3T8_9PROT</name>
<dbReference type="SMART" id="SM00470">
    <property type="entry name" value="ParB"/>
    <property type="match status" value="1"/>
</dbReference>
<accession>A0A1I4H3T8</accession>
<dbReference type="Proteomes" id="UP000199533">
    <property type="component" value="Unassembled WGS sequence"/>
</dbReference>
<reference evidence="4" key="1">
    <citation type="submission" date="2016-10" db="EMBL/GenBank/DDBJ databases">
        <authorList>
            <person name="Varghese N."/>
            <person name="Submissions S."/>
        </authorList>
    </citation>
    <scope>NUCLEOTIDE SEQUENCE [LARGE SCALE GENOMIC DNA]</scope>
    <source>
        <strain evidence="4">Nm69</strain>
    </source>
</reference>
<dbReference type="InterPro" id="IPR013741">
    <property type="entry name" value="KorB_domain"/>
</dbReference>
<protein>
    <submittedName>
        <fullName evidence="3">Chromosome partitioning protein, ParB family</fullName>
    </submittedName>
</protein>
<organism evidence="3 4">
    <name type="scientific">Nitrosomonas aestuarii</name>
    <dbReference type="NCBI Taxonomy" id="52441"/>
    <lineage>
        <taxon>Bacteria</taxon>
        <taxon>Pseudomonadati</taxon>
        <taxon>Pseudomonadota</taxon>
        <taxon>Betaproteobacteria</taxon>
        <taxon>Nitrosomonadales</taxon>
        <taxon>Nitrosomonadaceae</taxon>
        <taxon>Nitrosomonas</taxon>
    </lineage>
</organism>
<dbReference type="PANTHER" id="PTHR33375">
    <property type="entry name" value="CHROMOSOME-PARTITIONING PROTEIN PARB-RELATED"/>
    <property type="match status" value="1"/>
</dbReference>
<keyword evidence="4" id="KW-1185">Reference proteome</keyword>
<dbReference type="Pfam" id="PF02195">
    <property type="entry name" value="ParB_N"/>
    <property type="match status" value="1"/>
</dbReference>
<dbReference type="GO" id="GO:0007059">
    <property type="term" value="P:chromosome segregation"/>
    <property type="evidence" value="ECO:0007669"/>
    <property type="project" value="TreeGrafter"/>
</dbReference>
<evidence type="ECO:0000259" key="2">
    <source>
        <dbReference type="SMART" id="SM00470"/>
    </source>
</evidence>
<dbReference type="InterPro" id="IPR004437">
    <property type="entry name" value="ParB/RepB/Spo0J"/>
</dbReference>
<dbReference type="Pfam" id="PF08535">
    <property type="entry name" value="KorB"/>
    <property type="match status" value="1"/>
</dbReference>
<dbReference type="InterPro" id="IPR050336">
    <property type="entry name" value="Chromosome_partition/occlusion"/>
</dbReference>
<evidence type="ECO:0000313" key="4">
    <source>
        <dbReference type="Proteomes" id="UP000199533"/>
    </source>
</evidence>
<dbReference type="STRING" id="52441.SAMN05216302_10702"/>
<evidence type="ECO:0000313" key="3">
    <source>
        <dbReference type="EMBL" id="SFL36948.1"/>
    </source>
</evidence>
<dbReference type="Gene3D" id="3.90.1530.30">
    <property type="match status" value="1"/>
</dbReference>
<dbReference type="InterPro" id="IPR003115">
    <property type="entry name" value="ParB_N"/>
</dbReference>
<feature type="domain" description="ParB-like N-terminal" evidence="2">
    <location>
        <begin position="28"/>
        <end position="117"/>
    </location>
</feature>
<comment type="similarity">
    <text evidence="1">Belongs to the ParB family.</text>
</comment>
<dbReference type="SUPFAM" id="SSF110849">
    <property type="entry name" value="ParB/Sulfiredoxin"/>
    <property type="match status" value="1"/>
</dbReference>
<proteinExistence type="inferred from homology"/>
<dbReference type="EMBL" id="FOSP01000070">
    <property type="protein sequence ID" value="SFL36948.1"/>
    <property type="molecule type" value="Genomic_DNA"/>
</dbReference>
<dbReference type="GO" id="GO:0005694">
    <property type="term" value="C:chromosome"/>
    <property type="evidence" value="ECO:0007669"/>
    <property type="project" value="TreeGrafter"/>
</dbReference>
<dbReference type="GO" id="GO:0003677">
    <property type="term" value="F:DNA binding"/>
    <property type="evidence" value="ECO:0007669"/>
    <property type="project" value="InterPro"/>
</dbReference>
<dbReference type="Gene3D" id="6.10.250.140">
    <property type="match status" value="1"/>
</dbReference>
<dbReference type="CDD" id="cd16398">
    <property type="entry name" value="KorB_N_like"/>
    <property type="match status" value="1"/>
</dbReference>
<sequence>MYDDYRANDLHGIEMNKAEQSVVPEGATEIDINLVTEDNQQPRKEFNQETLQELTETIKLRGVKSPISVRPNPHKSGHYIINHGARRYRASINAGLNKIPVFIDNDYTEADQIIENLQRDNLTPREIADFIGRQLATGKKKQDVAKEIGKTNGYVTMHATLLELPDPIREIFQAGRCSDITAIYNMTKIFSKYPLELADWLKHNTQNVITRADVQTLKEFLHFNESKDNESVDAYESASRVTTRDIRHKNRIDKKTELLDMLHDQIFIQQQNPEEVLKNLPDDDQKAIKARLKSLFDQGKKHQDALPFFLKEFCDKNYHIKKNKSIELIAFLYGMNKTNTFNLDEMFSTLSNHNM</sequence>
<dbReference type="PANTHER" id="PTHR33375:SF1">
    <property type="entry name" value="CHROMOSOME-PARTITIONING PROTEIN PARB-RELATED"/>
    <property type="match status" value="1"/>
</dbReference>
<gene>
    <name evidence="3" type="ORF">SAMN05216302_10702</name>
</gene>
<dbReference type="Gene3D" id="1.10.10.730">
    <property type="entry name" value="KorB DNA-binding domain"/>
    <property type="match status" value="1"/>
</dbReference>
<dbReference type="InterPro" id="IPR036086">
    <property type="entry name" value="ParB/Sulfiredoxin_sf"/>
</dbReference>
<evidence type="ECO:0000256" key="1">
    <source>
        <dbReference type="ARBA" id="ARBA00006295"/>
    </source>
</evidence>
<dbReference type="NCBIfam" id="TIGR00180">
    <property type="entry name" value="parB_part"/>
    <property type="match status" value="1"/>
</dbReference>